<dbReference type="Proteomes" id="UP000324748">
    <property type="component" value="Unassembled WGS sequence"/>
</dbReference>
<dbReference type="PROSITE" id="PS51285">
    <property type="entry name" value="AGC_KINASE_CTER"/>
    <property type="match status" value="1"/>
</dbReference>
<dbReference type="SMART" id="SM00239">
    <property type="entry name" value="C2"/>
    <property type="match status" value="1"/>
</dbReference>
<sequence>MSPHSSTPSSSSLLNVWARGNPTDQLTPKASAQSGTSTEIDPFDNTKHQPLCNDDYQLKTPMPQSLSPKKNYFSSSTTTNTNTPQQQQPEPASMATNSLKAFVKTYTTNKNHNTKNSFNFTNQPITRSEKSSTATAASETTENPFTLPPIGLLKVKIVSARALRFAASNSRPYVYASFDNNEFASREPIGEEEEETRGVPTSTISRSQSQDSSKSPQLPPSSEDRRIPTPNNNEHQSQGNGLRCLSGQNPIWKQEVDFDVTHHKPVYSPHHSLYLSVYDRSLGDTNGHRQPAPPQQTKPTPSSDYPNRTPSPLVHPDQLIPGHLIPGIEGVESFLGETQIKLDFKHLSRIGGWIDQWYPLTMRKGTKTGKPEEEGKSPGELRIQLRYHEHRTKKSLDVSDFEFLKMIGKGTFGRVFQVRKKDTRRIYAMKVLSKKEVIDKKEVQHTIGERNILQQSSDCPFLLGLKFSFQSPGELFLVMDYKSGGELFHHLQKEGRFTEERARFYTAEIVLALEHLHMYNIVYRDLKPENILLDATGHIVLCDFGLSKPNLNQDELTTTFCGTTEYLAPEVLLDDHGYSKLVDFWSLGVLLFEMCCGWSPFYAEDNQQMYKNICFGKIKFPRGVIGDEGKQFVKGLLNRNPKHRLGSQNDTEDLKKHEFFKSIDWHKLSLREVIPTFKPHIESDESVSNFDREFTTLDISEHLPSTIKERLVQDSNGAVGGVGKCFDENDRSDDWVKKASYVPSSVLPSATATHQVPSNSASTSTVSPGHSINPASSHLPPLPSSSSVSAPAPASAAPLTFDTKASDPNHDQDQFLGFSYHGESELFHLAHNNNNNHQPPHSSSYRSMNNIQQSLDHLDLSSSSGHADHDSLRSPSFSDDDDDEEEEDQDEPPVSAFDSGYS</sequence>
<keyword evidence="1" id="KW-0723">Serine/threonine-protein kinase</keyword>
<protein>
    <recommendedName>
        <fullName evidence="15">AGC/AKT protein kinase</fullName>
    </recommendedName>
</protein>
<dbReference type="EMBL" id="VSWC01000054">
    <property type="protein sequence ID" value="KAA1099698.1"/>
    <property type="molecule type" value="Genomic_DNA"/>
</dbReference>
<dbReference type="GO" id="GO:0005524">
    <property type="term" value="F:ATP binding"/>
    <property type="evidence" value="ECO:0007669"/>
    <property type="project" value="UniProtKB-UniRule"/>
</dbReference>
<evidence type="ECO:0000256" key="6">
    <source>
        <dbReference type="ARBA" id="ARBA00022840"/>
    </source>
</evidence>
<feature type="compositionally biased region" description="Low complexity" evidence="8">
    <location>
        <begin position="1"/>
        <end position="12"/>
    </location>
</feature>
<organism evidence="12 13">
    <name type="scientific">Puccinia graminis f. sp. tritici</name>
    <dbReference type="NCBI Taxonomy" id="56615"/>
    <lineage>
        <taxon>Eukaryota</taxon>
        <taxon>Fungi</taxon>
        <taxon>Dikarya</taxon>
        <taxon>Basidiomycota</taxon>
        <taxon>Pucciniomycotina</taxon>
        <taxon>Pucciniomycetes</taxon>
        <taxon>Pucciniales</taxon>
        <taxon>Pucciniaceae</taxon>
        <taxon>Puccinia</taxon>
    </lineage>
</organism>
<evidence type="ECO:0000256" key="1">
    <source>
        <dbReference type="ARBA" id="ARBA00022527"/>
    </source>
</evidence>
<dbReference type="OrthoDB" id="63267at2759"/>
<keyword evidence="5" id="KW-0418">Kinase</keyword>
<dbReference type="PROSITE" id="PS00107">
    <property type="entry name" value="PROTEIN_KINASE_ATP"/>
    <property type="match status" value="1"/>
</dbReference>
<feature type="compositionally biased region" description="Acidic residues" evidence="8">
    <location>
        <begin position="878"/>
        <end position="891"/>
    </location>
</feature>
<dbReference type="AlphaFoldDB" id="A0A5B0PGX5"/>
<dbReference type="Gene3D" id="3.30.200.20">
    <property type="entry name" value="Phosphorylase Kinase, domain 1"/>
    <property type="match status" value="1"/>
</dbReference>
<feature type="domain" description="Protein kinase" evidence="9">
    <location>
        <begin position="401"/>
        <end position="660"/>
    </location>
</feature>
<evidence type="ECO:0000256" key="8">
    <source>
        <dbReference type="SAM" id="MobiDB-lite"/>
    </source>
</evidence>
<dbReference type="Gene3D" id="2.60.40.150">
    <property type="entry name" value="C2 domain"/>
    <property type="match status" value="1"/>
</dbReference>
<feature type="compositionally biased region" description="Basic and acidic residues" evidence="8">
    <location>
        <begin position="804"/>
        <end position="813"/>
    </location>
</feature>
<dbReference type="PANTHER" id="PTHR24351">
    <property type="entry name" value="RIBOSOMAL PROTEIN S6 KINASE"/>
    <property type="match status" value="1"/>
</dbReference>
<keyword evidence="2" id="KW-0597">Phosphoprotein</keyword>
<feature type="compositionally biased region" description="Low complexity" evidence="8">
    <location>
        <begin position="774"/>
        <end position="799"/>
    </location>
</feature>
<evidence type="ECO:0000259" key="9">
    <source>
        <dbReference type="PROSITE" id="PS50011"/>
    </source>
</evidence>
<proteinExistence type="predicted"/>
<feature type="compositionally biased region" description="Low complexity" evidence="8">
    <location>
        <begin position="202"/>
        <end position="216"/>
    </location>
</feature>
<evidence type="ECO:0000256" key="7">
    <source>
        <dbReference type="PROSITE-ProRule" id="PRU10141"/>
    </source>
</evidence>
<dbReference type="PROSITE" id="PS50011">
    <property type="entry name" value="PROTEIN_KINASE_DOM"/>
    <property type="match status" value="1"/>
</dbReference>
<feature type="compositionally biased region" description="Polar residues" evidence="8">
    <location>
        <begin position="229"/>
        <end position="246"/>
    </location>
</feature>
<evidence type="ECO:0000313" key="11">
    <source>
        <dbReference type="EMBL" id="KAA1095358.1"/>
    </source>
</evidence>
<dbReference type="PROSITE" id="PS00108">
    <property type="entry name" value="PROTEIN_KINASE_ST"/>
    <property type="match status" value="1"/>
</dbReference>
<dbReference type="FunFam" id="1.10.510.10:FF:000008">
    <property type="entry name" value="Non-specific serine/threonine protein kinase"/>
    <property type="match status" value="1"/>
</dbReference>
<keyword evidence="6 7" id="KW-0067">ATP-binding</keyword>
<evidence type="ECO:0000313" key="12">
    <source>
        <dbReference type="EMBL" id="KAA1099698.1"/>
    </source>
</evidence>
<keyword evidence="13" id="KW-1185">Reference proteome</keyword>
<feature type="compositionally biased region" description="Low complexity" evidence="8">
    <location>
        <begin position="131"/>
        <end position="142"/>
    </location>
</feature>
<dbReference type="EMBL" id="VDEP01000372">
    <property type="protein sequence ID" value="KAA1095358.1"/>
    <property type="molecule type" value="Genomic_DNA"/>
</dbReference>
<evidence type="ECO:0000256" key="3">
    <source>
        <dbReference type="ARBA" id="ARBA00022679"/>
    </source>
</evidence>
<evidence type="ECO:0008006" key="15">
    <source>
        <dbReference type="Google" id="ProtNLM"/>
    </source>
</evidence>
<evidence type="ECO:0000256" key="5">
    <source>
        <dbReference type="ARBA" id="ARBA00022777"/>
    </source>
</evidence>
<feature type="region of interest" description="Disordered" evidence="8">
    <location>
        <begin position="185"/>
        <end position="246"/>
    </location>
</feature>
<feature type="compositionally biased region" description="Polar residues" evidence="8">
    <location>
        <begin position="22"/>
        <end position="39"/>
    </location>
</feature>
<dbReference type="Gene3D" id="1.10.510.10">
    <property type="entry name" value="Transferase(Phosphotransferase) domain 1"/>
    <property type="match status" value="1"/>
</dbReference>
<evidence type="ECO:0000256" key="2">
    <source>
        <dbReference type="ARBA" id="ARBA00022553"/>
    </source>
</evidence>
<dbReference type="Pfam" id="PF00168">
    <property type="entry name" value="C2"/>
    <property type="match status" value="1"/>
</dbReference>
<feature type="domain" description="AGC-kinase C-terminal" evidence="10">
    <location>
        <begin position="661"/>
        <end position="830"/>
    </location>
</feature>
<dbReference type="InterPro" id="IPR011009">
    <property type="entry name" value="Kinase-like_dom_sf"/>
</dbReference>
<feature type="compositionally biased region" description="Polar residues" evidence="8">
    <location>
        <begin position="62"/>
        <end position="76"/>
    </location>
</feature>
<keyword evidence="3" id="KW-0808">Transferase</keyword>
<reference evidence="13 14" key="1">
    <citation type="submission" date="2019-05" db="EMBL/GenBank/DDBJ databases">
        <title>Emergence of the Ug99 lineage of the wheat stem rust pathogen through somatic hybridization.</title>
        <authorList>
            <person name="Li F."/>
            <person name="Upadhyaya N.M."/>
            <person name="Sperschneider J."/>
            <person name="Matny O."/>
            <person name="Nguyen-Phuc H."/>
            <person name="Mago R."/>
            <person name="Raley C."/>
            <person name="Miller M.E."/>
            <person name="Silverstein K.A.T."/>
            <person name="Henningsen E."/>
            <person name="Hirsch C.D."/>
            <person name="Visser B."/>
            <person name="Pretorius Z.A."/>
            <person name="Steffenson B.J."/>
            <person name="Schwessinger B."/>
            <person name="Dodds P.N."/>
            <person name="Figueroa M."/>
        </authorList>
    </citation>
    <scope>NUCLEOTIDE SEQUENCE [LARGE SCALE GENOMIC DNA]</scope>
    <source>
        <strain evidence="12">21-0</strain>
        <strain evidence="11 14">Ug99</strain>
    </source>
</reference>
<dbReference type="SUPFAM" id="SSF49562">
    <property type="entry name" value="C2 domain (Calcium/lipid-binding domain, CaLB)"/>
    <property type="match status" value="1"/>
</dbReference>
<feature type="region of interest" description="Disordered" evidence="8">
    <location>
        <begin position="1"/>
        <end position="93"/>
    </location>
</feature>
<dbReference type="InterPro" id="IPR000961">
    <property type="entry name" value="AGC-kinase_C"/>
</dbReference>
<evidence type="ECO:0000259" key="10">
    <source>
        <dbReference type="PROSITE" id="PS51285"/>
    </source>
</evidence>
<feature type="region of interest" description="Disordered" evidence="8">
    <location>
        <begin position="749"/>
        <end position="816"/>
    </location>
</feature>
<dbReference type="Proteomes" id="UP000325313">
    <property type="component" value="Unassembled WGS sequence"/>
</dbReference>
<feature type="compositionally biased region" description="Polar residues" evidence="8">
    <location>
        <begin position="749"/>
        <end position="770"/>
    </location>
</feature>
<dbReference type="Pfam" id="PF00069">
    <property type="entry name" value="Pkinase"/>
    <property type="match status" value="1"/>
</dbReference>
<feature type="compositionally biased region" description="Low complexity" evidence="8">
    <location>
        <begin position="77"/>
        <end position="89"/>
    </location>
</feature>
<evidence type="ECO:0000256" key="4">
    <source>
        <dbReference type="ARBA" id="ARBA00022741"/>
    </source>
</evidence>
<dbReference type="InterPro" id="IPR008271">
    <property type="entry name" value="Ser/Thr_kinase_AS"/>
</dbReference>
<feature type="region of interest" description="Disordered" evidence="8">
    <location>
        <begin position="281"/>
        <end position="321"/>
    </location>
</feature>
<dbReference type="InterPro" id="IPR035892">
    <property type="entry name" value="C2_domain_sf"/>
</dbReference>
<feature type="binding site" evidence="7">
    <location>
        <position position="430"/>
    </location>
    <ligand>
        <name>ATP</name>
        <dbReference type="ChEBI" id="CHEBI:30616"/>
    </ligand>
</feature>
<name>A0A5B0PGX5_PUCGR</name>
<feature type="region of interest" description="Disordered" evidence="8">
    <location>
        <begin position="113"/>
        <end position="146"/>
    </location>
</feature>
<dbReference type="SUPFAM" id="SSF56112">
    <property type="entry name" value="Protein kinase-like (PK-like)"/>
    <property type="match status" value="1"/>
</dbReference>
<evidence type="ECO:0000313" key="13">
    <source>
        <dbReference type="Proteomes" id="UP000324748"/>
    </source>
</evidence>
<dbReference type="InterPro" id="IPR000719">
    <property type="entry name" value="Prot_kinase_dom"/>
</dbReference>
<dbReference type="InterPro" id="IPR017441">
    <property type="entry name" value="Protein_kinase_ATP_BS"/>
</dbReference>
<feature type="compositionally biased region" description="Low complexity" evidence="8">
    <location>
        <begin position="113"/>
        <end position="122"/>
    </location>
</feature>
<evidence type="ECO:0000313" key="14">
    <source>
        <dbReference type="Proteomes" id="UP000325313"/>
    </source>
</evidence>
<dbReference type="SMART" id="SM00133">
    <property type="entry name" value="S_TK_X"/>
    <property type="match status" value="1"/>
</dbReference>
<dbReference type="GO" id="GO:0004674">
    <property type="term" value="F:protein serine/threonine kinase activity"/>
    <property type="evidence" value="ECO:0007669"/>
    <property type="project" value="UniProtKB-KW"/>
</dbReference>
<dbReference type="SMART" id="SM00220">
    <property type="entry name" value="S_TKc"/>
    <property type="match status" value="1"/>
</dbReference>
<dbReference type="InterPro" id="IPR000008">
    <property type="entry name" value="C2_dom"/>
</dbReference>
<feature type="region of interest" description="Disordered" evidence="8">
    <location>
        <begin position="859"/>
        <end position="902"/>
    </location>
</feature>
<keyword evidence="4 7" id="KW-0547">Nucleotide-binding</keyword>
<accession>A0A5B0PGX5</accession>
<comment type="caution">
    <text evidence="12">The sequence shown here is derived from an EMBL/GenBank/DDBJ whole genome shotgun (WGS) entry which is preliminary data.</text>
</comment>
<gene>
    <name evidence="12" type="ORF">PGT21_017374</name>
    <name evidence="11" type="ORF">PGTUg99_025221</name>
</gene>